<proteinExistence type="predicted"/>
<dbReference type="EMBL" id="JACCHS010000184">
    <property type="protein sequence ID" value="NYT47588.1"/>
    <property type="molecule type" value="Genomic_DNA"/>
</dbReference>
<name>A0A7Z0SDF0_9GAMM</name>
<accession>A0A7Z0SDF0</accession>
<reference evidence="2 3" key="1">
    <citation type="submission" date="2020-05" db="EMBL/GenBank/DDBJ databases">
        <title>Horizontal transmission and recombination maintain forever young bacterial symbiont genomes.</title>
        <authorList>
            <person name="Russell S.L."/>
            <person name="Pepper-Tunick E."/>
            <person name="Svedberg J."/>
            <person name="Byrne A."/>
            <person name="Ruelas Castillo J."/>
            <person name="Vollmers C."/>
            <person name="Beinart R.A."/>
            <person name="Corbett-Detig R."/>
        </authorList>
    </citation>
    <scope>NUCLEOTIDE SEQUENCE [LARGE SCALE GENOMIC DNA]</scope>
    <source>
        <strain evidence="2">4727-3</strain>
    </source>
</reference>
<evidence type="ECO:0000313" key="3">
    <source>
        <dbReference type="Proteomes" id="UP000537890"/>
    </source>
</evidence>
<protein>
    <submittedName>
        <fullName evidence="2">Uncharacterized protein</fullName>
    </submittedName>
</protein>
<feature type="region of interest" description="Disordered" evidence="1">
    <location>
        <begin position="27"/>
        <end position="46"/>
    </location>
</feature>
<gene>
    <name evidence="2" type="ORF">H0A75_08560</name>
</gene>
<evidence type="ECO:0000256" key="1">
    <source>
        <dbReference type="SAM" id="MobiDB-lite"/>
    </source>
</evidence>
<dbReference type="Proteomes" id="UP000537890">
    <property type="component" value="Unassembled WGS sequence"/>
</dbReference>
<sequence length="46" mass="5083">MAEEQDQLLLMCTFAVDLLETQVHKDMGNGCPHAKNPKVASRNGKL</sequence>
<dbReference type="AlphaFoldDB" id="A0A7Z0SDF0"/>
<comment type="caution">
    <text evidence="2">The sequence shown here is derived from an EMBL/GenBank/DDBJ whole genome shotgun (WGS) entry which is preliminary data.</text>
</comment>
<evidence type="ECO:0000313" key="2">
    <source>
        <dbReference type="EMBL" id="NYT47588.1"/>
    </source>
</evidence>
<organism evidence="2 3">
    <name type="scientific">Candidatus Methanofishera endochildressiae</name>
    <dbReference type="NCBI Taxonomy" id="2738884"/>
    <lineage>
        <taxon>Bacteria</taxon>
        <taxon>Pseudomonadati</taxon>
        <taxon>Pseudomonadota</taxon>
        <taxon>Gammaproteobacteria</taxon>
        <taxon>Candidatus Methanofishera</taxon>
    </lineage>
</organism>